<evidence type="ECO:0000313" key="3">
    <source>
        <dbReference type="EMBL" id="MBO3744253.1"/>
    </source>
</evidence>
<keyword evidence="2" id="KW-1133">Transmembrane helix</keyword>
<dbReference type="EMBL" id="JAGFNS010000058">
    <property type="protein sequence ID" value="MBO3744253.1"/>
    <property type="molecule type" value="Genomic_DNA"/>
</dbReference>
<evidence type="ECO:0000256" key="2">
    <source>
        <dbReference type="SAM" id="Phobius"/>
    </source>
</evidence>
<sequence length="157" mass="16574">MAVQAPPHRPFSPGFPPDDPARRNGGASIAVTLRYPPLAFLLRLYTPVLEIDGQAVPAGWGRFVQSVGSGEHRVHVHVPYLLPSRIGAADVTVLALPGRTVELEYRAPLLSFLHGALGAPPQRYPGARAAWALLTVAVTLGVCACIGWLLDASGSGL</sequence>
<evidence type="ECO:0000313" key="4">
    <source>
        <dbReference type="Proteomes" id="UP000679690"/>
    </source>
</evidence>
<feature type="region of interest" description="Disordered" evidence="1">
    <location>
        <begin position="1"/>
        <end position="23"/>
    </location>
</feature>
<keyword evidence="2" id="KW-0812">Transmembrane</keyword>
<gene>
    <name evidence="3" type="ORF">J5X75_42875</name>
</gene>
<feature type="compositionally biased region" description="Pro residues" evidence="1">
    <location>
        <begin position="7"/>
        <end position="18"/>
    </location>
</feature>
<proteinExistence type="predicted"/>
<dbReference type="RefSeq" id="WP_208473486.1">
    <property type="nucleotide sequence ID" value="NZ_JAGFNS010000058.1"/>
</dbReference>
<comment type="caution">
    <text evidence="3">The sequence shown here is derived from an EMBL/GenBank/DDBJ whole genome shotgun (WGS) entry which is preliminary data.</text>
</comment>
<protein>
    <submittedName>
        <fullName evidence="3">Uncharacterized protein</fullName>
    </submittedName>
</protein>
<accession>A0ABS3V097</accession>
<keyword evidence="2" id="KW-0472">Membrane</keyword>
<organism evidence="3 4">
    <name type="scientific">Actinoplanes flavus</name>
    <dbReference type="NCBI Taxonomy" id="2820290"/>
    <lineage>
        <taxon>Bacteria</taxon>
        <taxon>Bacillati</taxon>
        <taxon>Actinomycetota</taxon>
        <taxon>Actinomycetes</taxon>
        <taxon>Micromonosporales</taxon>
        <taxon>Micromonosporaceae</taxon>
        <taxon>Actinoplanes</taxon>
    </lineage>
</organism>
<evidence type="ECO:0000256" key="1">
    <source>
        <dbReference type="SAM" id="MobiDB-lite"/>
    </source>
</evidence>
<reference evidence="3 4" key="1">
    <citation type="submission" date="2021-03" db="EMBL/GenBank/DDBJ databases">
        <title>Actinoplanes flavus sp. nov., a novel actinomycete isolated from Coconut Palm rhizosphere soil.</title>
        <authorList>
            <person name="Luo X."/>
        </authorList>
    </citation>
    <scope>NUCLEOTIDE SEQUENCE [LARGE SCALE GENOMIC DNA]</scope>
    <source>
        <strain evidence="3 4">NEAU-H7</strain>
    </source>
</reference>
<feature type="transmembrane region" description="Helical" evidence="2">
    <location>
        <begin position="129"/>
        <end position="150"/>
    </location>
</feature>
<keyword evidence="4" id="KW-1185">Reference proteome</keyword>
<name>A0ABS3V097_9ACTN</name>
<dbReference type="Proteomes" id="UP000679690">
    <property type="component" value="Unassembled WGS sequence"/>
</dbReference>